<feature type="compositionally biased region" description="Polar residues" evidence="1">
    <location>
        <begin position="1"/>
        <end position="10"/>
    </location>
</feature>
<keyword evidence="3" id="KW-1185">Reference proteome</keyword>
<feature type="compositionally biased region" description="Acidic residues" evidence="1">
    <location>
        <begin position="72"/>
        <end position="81"/>
    </location>
</feature>
<dbReference type="Proteomes" id="UP000612125">
    <property type="component" value="Segment"/>
</dbReference>
<accession>A0A7S5R405</accession>
<sequence>MAGEDNNSQGAGLEHLSDGQTSGKGAPPKPVVQNGPIPNANGSGDGVVPKEDEAAKAAAKAKEEEAKKATAEEDEDDDEPVVTEYATWEDPSAQAAVELLKEAGVTPAEAAGIFDEAVKANDPRLIDVKKLEAKVGKAKALLIMNGVQDYHRRTTVEHEKTVQEVKQVFGGEQGWETVKTWAQAREKVDPAFKKELDEIRADLNKGGRTARAAAKDLLAVYNGDSNTKGLGAVTQKLVKGDGTPAPVGGPLSRADYNTELKKAYANGATKAVIDQLNARRQAGMKAGI</sequence>
<evidence type="ECO:0000313" key="2">
    <source>
        <dbReference type="EMBL" id="QIG68311.1"/>
    </source>
</evidence>
<feature type="region of interest" description="Disordered" evidence="1">
    <location>
        <begin position="1"/>
        <end position="81"/>
    </location>
</feature>
<organism evidence="2 3">
    <name type="scientific">Rhizobium phage RHph_Y1_20</name>
    <dbReference type="NCBI Taxonomy" id="2509571"/>
    <lineage>
        <taxon>Viruses</taxon>
        <taxon>Duplodnaviria</taxon>
        <taxon>Heunggongvirae</taxon>
        <taxon>Uroviricota</taxon>
        <taxon>Caudoviricetes</taxon>
        <taxon>Autographivirales</taxon>
        <taxon>Dunnvirinae</taxon>
        <taxon>Tepoztlanvirus</taxon>
        <taxon>Tepoztlanvirus RHphY120</taxon>
    </lineage>
</organism>
<dbReference type="EMBL" id="MN988488">
    <property type="protein sequence ID" value="QIG68311.1"/>
    <property type="molecule type" value="Genomic_DNA"/>
</dbReference>
<reference evidence="2 3" key="1">
    <citation type="submission" date="2020-01" db="EMBL/GenBank/DDBJ databases">
        <title>Patterns of diversity and host range of bacteriophage communities associated with bean-nodulatin bacteria.</title>
        <authorList>
            <person name="Vann Cauwenberghe J."/>
            <person name="Santamaria R.I."/>
            <person name="Bustos P."/>
            <person name="Juarez S."/>
            <person name="Gonzalez V."/>
        </authorList>
    </citation>
    <scope>NUCLEOTIDE SEQUENCE [LARGE SCALE GENOMIC DNA]</scope>
    <source>
        <strain evidence="3">RHph</strain>
    </source>
</reference>
<proteinExistence type="predicted"/>
<protein>
    <submittedName>
        <fullName evidence="2">Putative scaffolding protein</fullName>
    </submittedName>
</protein>
<name>A0A7S5R405_9CAUD</name>
<evidence type="ECO:0000313" key="3">
    <source>
        <dbReference type="Proteomes" id="UP000612125"/>
    </source>
</evidence>
<gene>
    <name evidence="2" type="ORF">EVB57_034</name>
</gene>
<evidence type="ECO:0000256" key="1">
    <source>
        <dbReference type="SAM" id="MobiDB-lite"/>
    </source>
</evidence>
<feature type="compositionally biased region" description="Basic and acidic residues" evidence="1">
    <location>
        <begin position="48"/>
        <end position="71"/>
    </location>
</feature>